<dbReference type="GO" id="GO:0006887">
    <property type="term" value="P:exocytosis"/>
    <property type="evidence" value="ECO:0007669"/>
    <property type="project" value="UniProtKB-KW"/>
</dbReference>
<feature type="compositionally biased region" description="Polar residues" evidence="13">
    <location>
        <begin position="913"/>
        <end position="922"/>
    </location>
</feature>
<comment type="similarity">
    <text evidence="3">Belongs to the WD repeat L(2)GL family.</text>
</comment>
<dbReference type="GeneID" id="100159393"/>
<dbReference type="Pfam" id="PF08366">
    <property type="entry name" value="LLGL"/>
    <property type="match status" value="1"/>
</dbReference>
<dbReference type="PROSITE" id="PS50082">
    <property type="entry name" value="WD_REPEATS_2"/>
    <property type="match status" value="1"/>
</dbReference>
<dbReference type="GO" id="GO:0019905">
    <property type="term" value="F:syntaxin binding"/>
    <property type="evidence" value="ECO:0007669"/>
    <property type="project" value="TreeGrafter"/>
</dbReference>
<evidence type="ECO:0000256" key="1">
    <source>
        <dbReference type="ARBA" id="ARBA00004202"/>
    </source>
</evidence>
<evidence type="ECO:0000256" key="8">
    <source>
        <dbReference type="ARBA" id="ARBA00022574"/>
    </source>
</evidence>
<feature type="compositionally biased region" description="Low complexity" evidence="13">
    <location>
        <begin position="543"/>
        <end position="556"/>
    </location>
</feature>
<evidence type="ECO:0000256" key="2">
    <source>
        <dbReference type="ARBA" id="ARBA00004496"/>
    </source>
</evidence>
<feature type="compositionally biased region" description="Polar residues" evidence="13">
    <location>
        <begin position="868"/>
        <end position="880"/>
    </location>
</feature>
<dbReference type="InterPro" id="IPR015943">
    <property type="entry name" value="WD40/YVTN_repeat-like_dom_sf"/>
</dbReference>
<dbReference type="FunFam" id="2.130.10.10:FF:000521">
    <property type="entry name" value="syntaxin-binding protein 5-like isoform X1"/>
    <property type="match status" value="1"/>
</dbReference>
<reference evidence="15" key="2">
    <citation type="submission" date="2022-06" db="UniProtKB">
        <authorList>
            <consortium name="EnsemblMetazoa"/>
        </authorList>
    </citation>
    <scope>IDENTIFICATION</scope>
</reference>
<keyword evidence="6" id="KW-0963">Cytoplasm</keyword>
<dbReference type="SUPFAM" id="SSF50978">
    <property type="entry name" value="WD40 repeat-like"/>
    <property type="match status" value="1"/>
</dbReference>
<evidence type="ECO:0000256" key="11">
    <source>
        <dbReference type="PROSITE-ProRule" id="PRU00221"/>
    </source>
</evidence>
<reference evidence="16" key="1">
    <citation type="submission" date="2010-06" db="EMBL/GenBank/DDBJ databases">
        <authorList>
            <person name="Jiang H."/>
            <person name="Abraham K."/>
            <person name="Ali S."/>
            <person name="Alsbrooks S.L."/>
            <person name="Anim B.N."/>
            <person name="Anosike U.S."/>
            <person name="Attaway T."/>
            <person name="Bandaranaike D.P."/>
            <person name="Battles P.K."/>
            <person name="Bell S.N."/>
            <person name="Bell A.V."/>
            <person name="Beltran B."/>
            <person name="Bickham C."/>
            <person name="Bustamante Y."/>
            <person name="Caleb T."/>
            <person name="Canada A."/>
            <person name="Cardenas V."/>
            <person name="Carter K."/>
            <person name="Chacko J."/>
            <person name="Chandrabose M.N."/>
            <person name="Chavez D."/>
            <person name="Chavez A."/>
            <person name="Chen L."/>
            <person name="Chu H.-S."/>
            <person name="Claassen K.J."/>
            <person name="Cockrell R."/>
            <person name="Collins M."/>
            <person name="Cooper J.A."/>
            <person name="Cree A."/>
            <person name="Curry S.M."/>
            <person name="Da Y."/>
            <person name="Dao M.D."/>
            <person name="Das B."/>
            <person name="Davila M.-L."/>
            <person name="Davy-Carroll L."/>
            <person name="Denson S."/>
            <person name="Dinh H."/>
            <person name="Ebong V.E."/>
            <person name="Edwards J.R."/>
            <person name="Egan A."/>
            <person name="El-Daye J."/>
            <person name="Escobedo L."/>
            <person name="Fernandez S."/>
            <person name="Fernando P.R."/>
            <person name="Flagg N."/>
            <person name="Forbes L.D."/>
            <person name="Fowler R.G."/>
            <person name="Fu Q."/>
            <person name="Gabisi R.A."/>
            <person name="Ganer J."/>
            <person name="Garbino Pronczuk A."/>
            <person name="Garcia R.M."/>
            <person name="Garner T."/>
            <person name="Garrett T.E."/>
            <person name="Gonzalez D.A."/>
            <person name="Hamid H."/>
            <person name="Hawkins E.S."/>
            <person name="Hirani K."/>
            <person name="Hogues M.E."/>
            <person name="Hollins B."/>
            <person name="Hsiao C.-H."/>
            <person name="Jabil R."/>
            <person name="James M.L."/>
            <person name="Jhangiani S.N."/>
            <person name="Johnson B."/>
            <person name="Johnson Q."/>
            <person name="Joshi V."/>
            <person name="Kalu J.B."/>
            <person name="Kam C."/>
            <person name="Kashfia A."/>
            <person name="Keebler J."/>
            <person name="Kisamo H."/>
            <person name="Kovar C.L."/>
            <person name="Lago L.A."/>
            <person name="Lai C.-Y."/>
            <person name="Laidlaw J."/>
            <person name="Lara F."/>
            <person name="Le T.-K."/>
            <person name="Lee S.L."/>
            <person name="Legall F.H."/>
            <person name="Lemon S.J."/>
            <person name="Lewis L.R."/>
            <person name="Li B."/>
            <person name="Liu Y."/>
            <person name="Liu Y.-S."/>
            <person name="Lopez J."/>
            <person name="Lozado R.J."/>
            <person name="Lu J."/>
            <person name="Madu R.C."/>
            <person name="Maheshwari M."/>
            <person name="Maheshwari R."/>
            <person name="Malloy K."/>
            <person name="Martinez E."/>
            <person name="Mathew T."/>
            <person name="Mercado I.C."/>
            <person name="Mercado C."/>
            <person name="Meyer B."/>
            <person name="Montgomery K."/>
            <person name="Morgan M.B."/>
            <person name="Munidasa M."/>
            <person name="Nazareth L.V."/>
            <person name="Nelson J."/>
            <person name="Ng B.M."/>
            <person name="Nguyen N.B."/>
            <person name="Nguyen P.Q."/>
            <person name="Nguyen T."/>
            <person name="Obregon M."/>
            <person name="Okwuonu G.O."/>
            <person name="Onwere C.G."/>
            <person name="Orozco G."/>
            <person name="Parra A."/>
            <person name="Patel S."/>
            <person name="Patil S."/>
            <person name="Perez A."/>
            <person name="Perez Y."/>
            <person name="Pham C."/>
            <person name="Primus E.L."/>
            <person name="Pu L.-L."/>
            <person name="Puazo M."/>
            <person name="Qin X."/>
            <person name="Quiroz J.B."/>
            <person name="Reese J."/>
            <person name="Richards S."/>
            <person name="Rives C.M."/>
            <person name="Robberts R."/>
            <person name="Ruiz S.J."/>
            <person name="Ruiz M.J."/>
            <person name="Santibanez J."/>
            <person name="Schneider B.W."/>
            <person name="Sisson I."/>
            <person name="Smith M."/>
            <person name="Sodergren E."/>
            <person name="Song X.-Z."/>
            <person name="Song B.B."/>
            <person name="Summersgill H."/>
            <person name="Thelus R."/>
            <person name="Thornton R.D."/>
            <person name="Trejos Z.Y."/>
            <person name="Usmani K."/>
            <person name="Vattathil S."/>
            <person name="Villasana D."/>
            <person name="Walker D.L."/>
            <person name="Wang S."/>
            <person name="Wang K."/>
            <person name="White C.S."/>
            <person name="Williams A.C."/>
            <person name="Williamson J."/>
            <person name="Wilson K."/>
            <person name="Woghiren I.O."/>
            <person name="Woodworth J.R."/>
            <person name="Worley K.C."/>
            <person name="Wright R.A."/>
            <person name="Wu W."/>
            <person name="Young L."/>
            <person name="Zhang L."/>
            <person name="Zhang J."/>
            <person name="Zhu Y."/>
            <person name="Muzny D.M."/>
            <person name="Weinstock G."/>
            <person name="Gibbs R.A."/>
        </authorList>
    </citation>
    <scope>NUCLEOTIDE SEQUENCE [LARGE SCALE GENOMIC DNA]</scope>
    <source>
        <strain evidence="16">LSR1</strain>
    </source>
</reference>
<dbReference type="Gene3D" id="2.130.10.10">
    <property type="entry name" value="YVTN repeat-like/Quinoprotein amine dehydrogenase"/>
    <property type="match status" value="3"/>
</dbReference>
<dbReference type="PRINTS" id="PR00962">
    <property type="entry name" value="LETHAL2GIANT"/>
</dbReference>
<feature type="compositionally biased region" description="Pro residues" evidence="13">
    <location>
        <begin position="725"/>
        <end position="741"/>
    </location>
</feature>
<evidence type="ECO:0000256" key="4">
    <source>
        <dbReference type="ARBA" id="ARBA00022475"/>
    </source>
</evidence>
<feature type="compositionally biased region" description="Basic residues" evidence="13">
    <location>
        <begin position="760"/>
        <end position="775"/>
    </location>
</feature>
<evidence type="ECO:0000313" key="15">
    <source>
        <dbReference type="EnsemblMetazoa" id="XP_001952670.2"/>
    </source>
</evidence>
<keyword evidence="10" id="KW-0472">Membrane</keyword>
<evidence type="ECO:0000256" key="13">
    <source>
        <dbReference type="SAM" id="MobiDB-lite"/>
    </source>
</evidence>
<feature type="region of interest" description="Disordered" evidence="13">
    <location>
        <begin position="1072"/>
        <end position="1115"/>
    </location>
</feature>
<dbReference type="GO" id="GO:0006893">
    <property type="term" value="P:Golgi to plasma membrane transport"/>
    <property type="evidence" value="ECO:0007669"/>
    <property type="project" value="TreeGrafter"/>
</dbReference>
<dbReference type="InterPro" id="IPR001680">
    <property type="entry name" value="WD40_rpt"/>
</dbReference>
<dbReference type="Pfam" id="PF08596">
    <property type="entry name" value="Lgl_C"/>
    <property type="match status" value="1"/>
</dbReference>
<dbReference type="InterPro" id="IPR042855">
    <property type="entry name" value="V_SNARE_CC"/>
</dbReference>
<keyword evidence="5" id="KW-0268">Exocytosis</keyword>
<dbReference type="Proteomes" id="UP000007819">
    <property type="component" value="Chromosome A1"/>
</dbReference>
<dbReference type="KEGG" id="api:100159393"/>
<dbReference type="PANTHER" id="PTHR10241:SF25">
    <property type="entry name" value="TOMOSYN, ISOFORM C"/>
    <property type="match status" value="1"/>
</dbReference>
<feature type="region of interest" description="Disordered" evidence="13">
    <location>
        <begin position="723"/>
        <end position="776"/>
    </location>
</feature>
<evidence type="ECO:0000256" key="7">
    <source>
        <dbReference type="ARBA" id="ARBA00022553"/>
    </source>
</evidence>
<evidence type="ECO:0000256" key="12">
    <source>
        <dbReference type="PROSITE-ProRule" id="PRU00290"/>
    </source>
</evidence>
<sequence length="1396" mass="152783">MKKFTFKGVLDGIRSSVAPQIKPDQEIVETLRPDYFQVAKTFRHGFPYQPTALAFDPIQRLLAIGTKNGSLRIIGRPGVDAQVRHELEAAVVQVEFLMNEGALITVTADDSLHLWNFRQKRADVVHSLKFQRERITVIHLPLRSKWLYVGSERGNVHFVNVETFTLSGYIINWNKAIEVTRPTHPGPIVHLSDNPADSSKLLIGFETGLMVLWDLKTKKPECRWQWGDSLKSIDWHFEGKQFTCSHNDGSLTTWNVKPSTKPANIIYPHAKNKTESCKPIQKVEWKSSKSGESYLIFSGGLTADTAGRVPSITIMHGKTTTVLEMDHNIVDFVTLCESPYNSDVQEPYAVAVLMQNDLVLIDLLSSGYPCFENPHPMDIHESPVSCVHYIADCPSDLIPAFYSVGSRSASKRTGYSENKWPIAGGEWSPTSCSYNEIILTGHTDGSVRFWDASAGSLQVLYKLKTAKVFEKARSKSPEGGDEDQFSVQMLSFCPESRKLAVAGISSYVVLFKFRKLESTFETTTLEIPIYSESLDEAAESSPEEAPSKPAGASEESTALVKVRTGPQKKPPGFQACLACVTPSNNGEPPGQITALTINSSYGLLAYGLDNGIVIVDFIQKCVLLNISTADMYGSADPYQRAPRSPKRTTALSETSDGERCRSPSIDQGLEDEAEELEELSKLALSPVGVYSTQVSPNPANPDWLDDVTERAEEALVLIPAVAPEPGEPAEPGEPPPPPPQPTAVTATSSEPATPAPVKGNGRRTSHSWRGLKKQLSRVDLRLKNTFNATPAKNKASTFYGTGEQPETDEAGSVSTATITTTTTSTTTNSATTTFTTTTATTTATTSRLPQIITETDGQEHRLDGGGTQSAARDQSSTSAAATRPTELKLFDRDGKPIKPPRSTKEHRKRTSLDKQVNLTAGSSRDARLLSVPNIKYSQRDPKHNRSNNQAFINLIKRLNKLDSSFSRSRSSSMSSLDNITTESIQCLTFGDSYTKKSDPSNFPTLWIGTSVGSVLTIMINLPPSGEPRTTQPVTVAPCGTIFRLKGGVLTMSFLDCNGALIPYAYEAWRDEGRDKQKTPTKNSSGLNRMSPALTGSSESVSSNPGGGGGVGGSGVAQLQQQSQVSCDRQFVTIVSEKQVRVVALPSQNCVSKYVIPDADFMVKSEVISMKDSVCLACYISNGHINIYSLPSLKVLVDVDFLALSDLSFQTQKQGIVDPMLSIWGQQMFVNEDTDQIAKTFCFSNRGHGLFLNTPSEVQRFSVSTEFCQSLPEMMGELFQPHEMPEPPKQSFFIGLFGGGSRSIDREELFGESTSGKAPKLVAKLVPGPSAQLDALGNRASTAASEISRAHLLAVERGEKLSNLEDRTARMMNEAEQFSSNARELMMKNRDKRWYQL</sequence>
<dbReference type="CDD" id="cd15873">
    <property type="entry name" value="R-SNARE_STXBP5_6"/>
    <property type="match status" value="1"/>
</dbReference>
<name>A0A8R1W6X3_ACYPI</name>
<evidence type="ECO:0000256" key="10">
    <source>
        <dbReference type="ARBA" id="ARBA00023136"/>
    </source>
</evidence>
<feature type="domain" description="V-SNARE coiled-coil homology" evidence="14">
    <location>
        <begin position="1331"/>
        <end position="1395"/>
    </location>
</feature>
<feature type="region of interest" description="Disordered" evidence="13">
    <location>
        <begin position="855"/>
        <end position="924"/>
    </location>
</feature>
<keyword evidence="9" id="KW-0677">Repeat</keyword>
<evidence type="ECO:0000313" key="16">
    <source>
        <dbReference type="Proteomes" id="UP000007819"/>
    </source>
</evidence>
<proteinExistence type="inferred from homology"/>
<dbReference type="PROSITE" id="PS50892">
    <property type="entry name" value="V_SNARE"/>
    <property type="match status" value="1"/>
</dbReference>
<dbReference type="RefSeq" id="XP_001952670.2">
    <property type="nucleotide sequence ID" value="XM_001952635.5"/>
</dbReference>
<keyword evidence="16" id="KW-1185">Reference proteome</keyword>
<accession>A0A8R1W6X3</accession>
<keyword evidence="4" id="KW-1003">Cell membrane</keyword>
<dbReference type="InterPro" id="IPR036322">
    <property type="entry name" value="WD40_repeat_dom_sf"/>
</dbReference>
<evidence type="ECO:0000256" key="6">
    <source>
        <dbReference type="ARBA" id="ARBA00022490"/>
    </source>
</evidence>
<keyword evidence="8 11" id="KW-0853">WD repeat</keyword>
<dbReference type="InterPro" id="IPR013905">
    <property type="entry name" value="Lgl_C_dom"/>
</dbReference>
<dbReference type="GO" id="GO:0005886">
    <property type="term" value="C:plasma membrane"/>
    <property type="evidence" value="ECO:0007669"/>
    <property type="project" value="UniProtKB-SubCell"/>
</dbReference>
<feature type="region of interest" description="Disordered" evidence="13">
    <location>
        <begin position="792"/>
        <end position="819"/>
    </location>
</feature>
<dbReference type="GO" id="GO:0005096">
    <property type="term" value="F:GTPase activator activity"/>
    <property type="evidence" value="ECO:0007669"/>
    <property type="project" value="TreeGrafter"/>
</dbReference>
<evidence type="ECO:0000259" key="14">
    <source>
        <dbReference type="PROSITE" id="PS50892"/>
    </source>
</evidence>
<keyword evidence="7" id="KW-0597">Phosphoprotein</keyword>
<dbReference type="SUPFAM" id="SSF58038">
    <property type="entry name" value="SNARE fusion complex"/>
    <property type="match status" value="1"/>
</dbReference>
<dbReference type="EnsemblMetazoa" id="XM_001952635.5">
    <property type="protein sequence ID" value="XP_001952670.2"/>
    <property type="gene ID" value="LOC100159393"/>
</dbReference>
<dbReference type="GO" id="GO:0045159">
    <property type="term" value="F:myosin II binding"/>
    <property type="evidence" value="ECO:0007669"/>
    <property type="project" value="TreeGrafter"/>
</dbReference>
<dbReference type="InterPro" id="IPR013577">
    <property type="entry name" value="LLGL2"/>
</dbReference>
<feature type="compositionally biased region" description="Basic and acidic residues" evidence="13">
    <location>
        <begin position="885"/>
        <end position="896"/>
    </location>
</feature>
<feature type="region of interest" description="Disordered" evidence="13">
    <location>
        <begin position="633"/>
        <end position="664"/>
    </location>
</feature>
<dbReference type="SMART" id="SM00320">
    <property type="entry name" value="WD40"/>
    <property type="match status" value="7"/>
</dbReference>
<organism evidence="15 16">
    <name type="scientific">Acyrthosiphon pisum</name>
    <name type="common">Pea aphid</name>
    <dbReference type="NCBI Taxonomy" id="7029"/>
    <lineage>
        <taxon>Eukaryota</taxon>
        <taxon>Metazoa</taxon>
        <taxon>Ecdysozoa</taxon>
        <taxon>Arthropoda</taxon>
        <taxon>Hexapoda</taxon>
        <taxon>Insecta</taxon>
        <taxon>Pterygota</taxon>
        <taxon>Neoptera</taxon>
        <taxon>Paraneoptera</taxon>
        <taxon>Hemiptera</taxon>
        <taxon>Sternorrhyncha</taxon>
        <taxon>Aphidomorpha</taxon>
        <taxon>Aphidoidea</taxon>
        <taxon>Aphididae</taxon>
        <taxon>Macrosiphini</taxon>
        <taxon>Acyrthosiphon</taxon>
    </lineage>
</organism>
<protein>
    <recommendedName>
        <fullName evidence="14">V-SNARE coiled-coil homology domain-containing protein</fullName>
    </recommendedName>
</protein>
<comment type="subcellular location">
    <subcellularLocation>
        <location evidence="1">Cell membrane</location>
        <topology evidence="1">Peripheral membrane protein</topology>
    </subcellularLocation>
    <subcellularLocation>
        <location evidence="2">Cytoplasm</location>
    </subcellularLocation>
</comment>
<dbReference type="PANTHER" id="PTHR10241">
    <property type="entry name" value="LETHAL 2 GIANT LARVAE PROTEIN"/>
    <property type="match status" value="1"/>
</dbReference>
<evidence type="ECO:0000256" key="9">
    <source>
        <dbReference type="ARBA" id="ARBA00022737"/>
    </source>
</evidence>
<keyword evidence="12" id="KW-0175">Coiled coil</keyword>
<dbReference type="OrthoDB" id="19944at2759"/>
<dbReference type="GO" id="GO:0031201">
    <property type="term" value="C:SNARE complex"/>
    <property type="evidence" value="ECO:0007669"/>
    <property type="project" value="TreeGrafter"/>
</dbReference>
<evidence type="ECO:0000256" key="5">
    <source>
        <dbReference type="ARBA" id="ARBA00022483"/>
    </source>
</evidence>
<dbReference type="InterPro" id="IPR000664">
    <property type="entry name" value="Lethal2_giant"/>
</dbReference>
<dbReference type="Gene3D" id="1.20.5.110">
    <property type="match status" value="1"/>
</dbReference>
<feature type="region of interest" description="Disordered" evidence="13">
    <location>
        <begin position="536"/>
        <end position="568"/>
    </location>
</feature>
<feature type="compositionally biased region" description="Gly residues" evidence="13">
    <location>
        <begin position="1104"/>
        <end position="1114"/>
    </location>
</feature>
<dbReference type="CTD" id="32217"/>
<feature type="repeat" description="WD" evidence="11">
    <location>
        <begin position="435"/>
        <end position="460"/>
    </location>
</feature>
<evidence type="ECO:0000256" key="3">
    <source>
        <dbReference type="ARBA" id="ARBA00008070"/>
    </source>
</evidence>